<sequence>MLRRYRDEKRREVSARSFIGDGAPDRLAGACGGGGDAHAIVQLRGVYGGARAAAVFRRERVSASHIALSYAEIPKLAF</sequence>
<reference evidence="1 2" key="1">
    <citation type="journal article" date="2019" name="Commun. Biol.">
        <title>The bagworm genome reveals a unique fibroin gene that provides high tensile strength.</title>
        <authorList>
            <person name="Kono N."/>
            <person name="Nakamura H."/>
            <person name="Ohtoshi R."/>
            <person name="Tomita M."/>
            <person name="Numata K."/>
            <person name="Arakawa K."/>
        </authorList>
    </citation>
    <scope>NUCLEOTIDE SEQUENCE [LARGE SCALE GENOMIC DNA]</scope>
</reference>
<dbReference type="AlphaFoldDB" id="A0A4C1Y237"/>
<dbReference type="EMBL" id="BGZK01001069">
    <property type="protein sequence ID" value="GBP70291.1"/>
    <property type="molecule type" value="Genomic_DNA"/>
</dbReference>
<dbReference type="Proteomes" id="UP000299102">
    <property type="component" value="Unassembled WGS sequence"/>
</dbReference>
<comment type="caution">
    <text evidence="1">The sequence shown here is derived from an EMBL/GenBank/DDBJ whole genome shotgun (WGS) entry which is preliminary data.</text>
</comment>
<evidence type="ECO:0000313" key="2">
    <source>
        <dbReference type="Proteomes" id="UP000299102"/>
    </source>
</evidence>
<keyword evidence="2" id="KW-1185">Reference proteome</keyword>
<evidence type="ECO:0000313" key="1">
    <source>
        <dbReference type="EMBL" id="GBP70291.1"/>
    </source>
</evidence>
<proteinExistence type="predicted"/>
<name>A0A4C1Y237_EUMVA</name>
<accession>A0A4C1Y237</accession>
<gene>
    <name evidence="1" type="ORF">EVAR_52310_1</name>
</gene>
<protein>
    <submittedName>
        <fullName evidence="1">Uncharacterized protein</fullName>
    </submittedName>
</protein>
<organism evidence="1 2">
    <name type="scientific">Eumeta variegata</name>
    <name type="common">Bagworm moth</name>
    <name type="synonym">Eumeta japonica</name>
    <dbReference type="NCBI Taxonomy" id="151549"/>
    <lineage>
        <taxon>Eukaryota</taxon>
        <taxon>Metazoa</taxon>
        <taxon>Ecdysozoa</taxon>
        <taxon>Arthropoda</taxon>
        <taxon>Hexapoda</taxon>
        <taxon>Insecta</taxon>
        <taxon>Pterygota</taxon>
        <taxon>Neoptera</taxon>
        <taxon>Endopterygota</taxon>
        <taxon>Lepidoptera</taxon>
        <taxon>Glossata</taxon>
        <taxon>Ditrysia</taxon>
        <taxon>Tineoidea</taxon>
        <taxon>Psychidae</taxon>
        <taxon>Oiketicinae</taxon>
        <taxon>Eumeta</taxon>
    </lineage>
</organism>